<dbReference type="InterPro" id="IPR019734">
    <property type="entry name" value="TPR_rpt"/>
</dbReference>
<feature type="domain" description="Protein kinase G tetratricopeptide repeat containing" evidence="4">
    <location>
        <begin position="245"/>
        <end position="383"/>
    </location>
</feature>
<keyword evidence="2 3" id="KW-0802">TPR repeat</keyword>
<dbReference type="Proteomes" id="UP000093080">
    <property type="component" value="Unassembled WGS sequence"/>
</dbReference>
<keyword evidence="6" id="KW-1185">Reference proteome</keyword>
<dbReference type="PANTHER" id="PTHR45586">
    <property type="entry name" value="TPR REPEAT-CONTAINING PROTEIN PA4667"/>
    <property type="match status" value="1"/>
</dbReference>
<dbReference type="InterPro" id="IPR031636">
    <property type="entry name" value="PknG_TPR"/>
</dbReference>
<dbReference type="Pfam" id="PF16918">
    <property type="entry name" value="PknG_TPR"/>
    <property type="match status" value="1"/>
</dbReference>
<evidence type="ECO:0000313" key="5">
    <source>
        <dbReference type="EMBL" id="OCC15279.1"/>
    </source>
</evidence>
<dbReference type="Pfam" id="PF13414">
    <property type="entry name" value="TPR_11"/>
    <property type="match status" value="1"/>
</dbReference>
<dbReference type="Pfam" id="PF12895">
    <property type="entry name" value="ANAPC3"/>
    <property type="match status" value="1"/>
</dbReference>
<feature type="repeat" description="TPR" evidence="3">
    <location>
        <begin position="381"/>
        <end position="414"/>
    </location>
</feature>
<feature type="repeat" description="TPR" evidence="3">
    <location>
        <begin position="35"/>
        <end position="68"/>
    </location>
</feature>
<dbReference type="Pfam" id="PF13432">
    <property type="entry name" value="TPR_16"/>
    <property type="match status" value="2"/>
</dbReference>
<dbReference type="PROSITE" id="PS50005">
    <property type="entry name" value="TPR"/>
    <property type="match status" value="8"/>
</dbReference>
<dbReference type="InterPro" id="IPR011990">
    <property type="entry name" value="TPR-like_helical_dom_sf"/>
</dbReference>
<evidence type="ECO:0000259" key="4">
    <source>
        <dbReference type="Pfam" id="PF16918"/>
    </source>
</evidence>
<keyword evidence="1" id="KW-0677">Repeat</keyword>
<dbReference type="InterPro" id="IPR013105">
    <property type="entry name" value="TPR_2"/>
</dbReference>
<feature type="repeat" description="TPR" evidence="3">
    <location>
        <begin position="206"/>
        <end position="239"/>
    </location>
</feature>
<dbReference type="OrthoDB" id="9766710at2"/>
<feature type="repeat" description="TPR" evidence="3">
    <location>
        <begin position="484"/>
        <end position="517"/>
    </location>
</feature>
<dbReference type="Gene3D" id="1.25.40.10">
    <property type="entry name" value="Tetratricopeptide repeat domain"/>
    <property type="match status" value="4"/>
</dbReference>
<proteinExistence type="predicted"/>
<accession>A0A1B9F5S2</accession>
<reference evidence="5 6" key="1">
    <citation type="submission" date="2016-06" db="EMBL/GenBank/DDBJ databases">
        <title>Respiratory ammonification of nitrate coupled to the oxidation of elemental sulfur in deep-sea autotrophic thermophilic bacteria.</title>
        <authorList>
            <person name="Slobodkina G.B."/>
            <person name="Mardanov A.V."/>
            <person name="Ravin N.V."/>
            <person name="Frolova A.A."/>
            <person name="Viryasiv M.B."/>
            <person name="Chernyh N.A."/>
            <person name="Bonch-Osmolovskaya E.A."/>
            <person name="Slobodkin A.I."/>
        </authorList>
    </citation>
    <scope>NUCLEOTIDE SEQUENCE [LARGE SCALE GENOMIC DNA]</scope>
    <source>
        <strain evidence="5 6">S69</strain>
    </source>
</reference>
<evidence type="ECO:0000256" key="2">
    <source>
        <dbReference type="ARBA" id="ARBA00022803"/>
    </source>
</evidence>
<dbReference type="SUPFAM" id="SSF48452">
    <property type="entry name" value="TPR-like"/>
    <property type="match status" value="2"/>
</dbReference>
<evidence type="ECO:0000256" key="3">
    <source>
        <dbReference type="PROSITE-ProRule" id="PRU00339"/>
    </source>
</evidence>
<evidence type="ECO:0000313" key="6">
    <source>
        <dbReference type="Proteomes" id="UP000093080"/>
    </source>
</evidence>
<sequence>MRKLLFKLFFIYIFSVFFLYPPKALANSDLDHSASYAYFMKGLIEKANGKFDEAERSFKTALKKDPNEVNILKELAEIAIHKKNFNEARYWAEAVLKQSPNDVDTMILLARIYVHSNRIKDAIEVLEKALDKAPGNTQALFFLGNIYMEIKQYDKAIDVLERSLKEETQNSFMIHYYLGRLYFDSNKLVDAERHFKKAVQLNPNMVDAYYGLALIYKKRGDVEDAIGAFDTYLHRRPQDLKARDDYIRFLIDAGRNEKALKEIDEFYNQDSSDPRVGFRTIGYYLDLGQYQKALEVLDRLQILFPDSPQLHFYRGLALEGLGQKDKAKHSYEKIREEEPIYILARIRIAKILKEEGDYKGALHVLEEVESNKNIAHRSQINEVLLEMALLLDEIGRRDQAIETAKKILETDPENPSALNFIGYTYAEMGIKLGEAEDLIKKALKKRPDDGYILDSLGWVYYKKGRIGQAIEVLKKAVSRVPDDPIINEHLGDAYYKNGDYDEAWYQYEKSLRLFKQKKDKKRIKEKMEKAQEGQEDFMLF</sequence>
<dbReference type="AlphaFoldDB" id="A0A1B9F5S2"/>
<protein>
    <recommendedName>
        <fullName evidence="4">Protein kinase G tetratricopeptide repeat containing domain-containing protein</fullName>
    </recommendedName>
</protein>
<organism evidence="5 6">
    <name type="scientific">Dissulfuribacter thermophilus</name>
    <dbReference type="NCBI Taxonomy" id="1156395"/>
    <lineage>
        <taxon>Bacteria</taxon>
        <taxon>Pseudomonadati</taxon>
        <taxon>Thermodesulfobacteriota</taxon>
        <taxon>Dissulfuribacteria</taxon>
        <taxon>Dissulfuribacterales</taxon>
        <taxon>Dissulfuribacteraceae</taxon>
        <taxon>Dissulfuribacter</taxon>
    </lineage>
</organism>
<feature type="repeat" description="TPR" evidence="3">
    <location>
        <begin position="103"/>
        <end position="136"/>
    </location>
</feature>
<dbReference type="PANTHER" id="PTHR45586:SF1">
    <property type="entry name" value="LIPOPOLYSACCHARIDE ASSEMBLY PROTEIN B"/>
    <property type="match status" value="1"/>
</dbReference>
<dbReference type="STRING" id="1156395.DBT_1402"/>
<dbReference type="Pfam" id="PF07719">
    <property type="entry name" value="TPR_2"/>
    <property type="match status" value="1"/>
</dbReference>
<comment type="caution">
    <text evidence="5">The sequence shown here is derived from an EMBL/GenBank/DDBJ whole genome shotgun (WGS) entry which is preliminary data.</text>
</comment>
<feature type="repeat" description="TPR" evidence="3">
    <location>
        <begin position="450"/>
        <end position="483"/>
    </location>
</feature>
<gene>
    <name evidence="5" type="ORF">DBT_1402</name>
</gene>
<feature type="repeat" description="TPR" evidence="3">
    <location>
        <begin position="137"/>
        <end position="170"/>
    </location>
</feature>
<evidence type="ECO:0000256" key="1">
    <source>
        <dbReference type="ARBA" id="ARBA00022737"/>
    </source>
</evidence>
<dbReference type="EMBL" id="MAGO01000006">
    <property type="protein sequence ID" value="OCC15279.1"/>
    <property type="molecule type" value="Genomic_DNA"/>
</dbReference>
<dbReference type="InterPro" id="IPR051012">
    <property type="entry name" value="CellSynth/LPSAsmb/PSIAsmb"/>
</dbReference>
<dbReference type="SMART" id="SM00028">
    <property type="entry name" value="TPR"/>
    <property type="match status" value="11"/>
</dbReference>
<feature type="repeat" description="TPR" evidence="3">
    <location>
        <begin position="172"/>
        <end position="205"/>
    </location>
</feature>
<name>A0A1B9F5S2_9BACT</name>